<dbReference type="CDD" id="cd01948">
    <property type="entry name" value="EAL"/>
    <property type="match status" value="1"/>
</dbReference>
<dbReference type="Proteomes" id="UP000279029">
    <property type="component" value="Chromosome"/>
</dbReference>
<accession>A0A3P7S8S4</accession>
<dbReference type="Gene3D" id="3.20.20.450">
    <property type="entry name" value="EAL domain"/>
    <property type="match status" value="1"/>
</dbReference>
<sequence>MNSKQKYFLGITGAIAIILYLLITLLNQPVVLDLNDAEVQWIKDTSGDVLNFYTDDLTNFDDQKFIQSISNLTDLHLVHSKTDADFVISGSPSTNYFIDQTLLVLSKQSFSYYAKVKSFNHLDELSNKSIGLLSSDAYVFSYDLEANNNEIKIYDDLENLNIALNDGLIDGFFLLSDLPILLLDGQIHAVNNFILKQPLDDVFIAMPSQDTLLHGILQKAILYMERMGNLESILSHDYYTTRNALFKAILDKEERDFISNNSSISIGITPDKPYTIQNDDKLYGSTVGIIKEIERISGLRLNLILGKKDTLTTDYSVHDVTMLTFKHADLEDFYPSLAYLETPYVVTGLPGSPTIDDLYGLRSYTTGLLFDNELDVELIKTLNEGHIVYEAHYDALIQGLKSNDVDFILLPKHVLDFYRLKENEESLSTMYTLDEVATQHLYITNTSPILMSIINKAILVTDIDNINRISLNSIPKMAEKNYYGLILFGVFVILNLIFFGGYYIRYLINKSENERLTFLFANDQLTYLPNKYGLTSKTDSLIAKGYHGQLYYINIDNFKDINDRLGQQMGDQIILEYAQELLAILDEQLILGRISGASFVLIAYDKASISVEERIHQIKAITEAYCDSKVFLQQFTASIAVTKFPDHGNSFEELYKYAEHTMDYIHNFLGIDQFLVFEFDIYNAYIRERELVEDIKRGLQNEEFLLYVQPQLILPQEKVIGGEVLVRWQHPTKGLVFPNDFLPVAERNGLMKELDFFMVKRACTEIKRWQSLYPHLEISVNMTSTTFTDKAMLPALKHILEASKINPTWLTIEITEDMGFENLQRANEIFQSLQALQVKIALDDFGKGYSSLAYLDKLTFDILKIDKTFIDNIHLQKKSYEIYKIISQLAEVMDISIVVEGVEQREQVDLLNQTAGTIAQGYYFSRPIDLDAFDQYLIDHR</sequence>
<keyword evidence="5" id="KW-1185">Reference proteome</keyword>
<dbReference type="InterPro" id="IPR001633">
    <property type="entry name" value="EAL_dom"/>
</dbReference>
<dbReference type="SMART" id="SM00052">
    <property type="entry name" value="EAL"/>
    <property type="match status" value="1"/>
</dbReference>
<keyword evidence="1" id="KW-1133">Transmembrane helix</keyword>
<dbReference type="InterPro" id="IPR050706">
    <property type="entry name" value="Cyclic-di-GMP_PDE-like"/>
</dbReference>
<dbReference type="OrthoDB" id="9805474at2"/>
<dbReference type="NCBIfam" id="TIGR00254">
    <property type="entry name" value="GGDEF"/>
    <property type="match status" value="1"/>
</dbReference>
<dbReference type="SMART" id="SM00267">
    <property type="entry name" value="GGDEF"/>
    <property type="match status" value="1"/>
</dbReference>
<name>A0A3P7S8S4_9FIRM</name>
<gene>
    <name evidence="4" type="ORF">PATL70BA_2454</name>
</gene>
<dbReference type="Pfam" id="PF00563">
    <property type="entry name" value="EAL"/>
    <property type="match status" value="1"/>
</dbReference>
<dbReference type="SUPFAM" id="SSF141868">
    <property type="entry name" value="EAL domain-like"/>
    <property type="match status" value="1"/>
</dbReference>
<dbReference type="PROSITE" id="PS50883">
    <property type="entry name" value="EAL"/>
    <property type="match status" value="1"/>
</dbReference>
<dbReference type="CDD" id="cd01949">
    <property type="entry name" value="GGDEF"/>
    <property type="match status" value="1"/>
</dbReference>
<dbReference type="PROSITE" id="PS50887">
    <property type="entry name" value="GGDEF"/>
    <property type="match status" value="1"/>
</dbReference>
<keyword evidence="1" id="KW-0812">Transmembrane</keyword>
<dbReference type="Gene3D" id="3.40.190.10">
    <property type="entry name" value="Periplasmic binding protein-like II"/>
    <property type="match status" value="2"/>
</dbReference>
<evidence type="ECO:0000313" key="4">
    <source>
        <dbReference type="EMBL" id="VDN48349.1"/>
    </source>
</evidence>
<evidence type="ECO:0000259" key="3">
    <source>
        <dbReference type="PROSITE" id="PS50887"/>
    </source>
</evidence>
<dbReference type="SUPFAM" id="SSF55073">
    <property type="entry name" value="Nucleotide cyclase"/>
    <property type="match status" value="1"/>
</dbReference>
<dbReference type="RefSeq" id="WP_125137492.1">
    <property type="nucleotide sequence ID" value="NZ_LR130778.1"/>
</dbReference>
<dbReference type="Pfam" id="PF00990">
    <property type="entry name" value="GGDEF"/>
    <property type="match status" value="1"/>
</dbReference>
<protein>
    <submittedName>
        <fullName evidence="4">Uncharacterized protein</fullName>
    </submittedName>
</protein>
<evidence type="ECO:0000313" key="5">
    <source>
        <dbReference type="Proteomes" id="UP000279029"/>
    </source>
</evidence>
<feature type="transmembrane region" description="Helical" evidence="1">
    <location>
        <begin position="482"/>
        <end position="504"/>
    </location>
</feature>
<feature type="domain" description="EAL" evidence="2">
    <location>
        <begin position="688"/>
        <end position="941"/>
    </location>
</feature>
<dbReference type="SUPFAM" id="SSF53850">
    <property type="entry name" value="Periplasmic binding protein-like II"/>
    <property type="match status" value="2"/>
</dbReference>
<dbReference type="InterPro" id="IPR035919">
    <property type="entry name" value="EAL_sf"/>
</dbReference>
<keyword evidence="1" id="KW-0472">Membrane</keyword>
<dbReference type="GO" id="GO:0071111">
    <property type="term" value="F:cyclic-guanylate-specific phosphodiesterase activity"/>
    <property type="evidence" value="ECO:0007669"/>
    <property type="project" value="InterPro"/>
</dbReference>
<reference evidence="4 5" key="1">
    <citation type="submission" date="2018-09" db="EMBL/GenBank/DDBJ databases">
        <authorList>
            <person name="Postec A."/>
        </authorList>
    </citation>
    <scope>NUCLEOTIDE SEQUENCE [LARGE SCALE GENOMIC DNA]</scope>
    <source>
        <strain evidence="4">70B-A</strain>
    </source>
</reference>
<feature type="domain" description="GGDEF" evidence="3">
    <location>
        <begin position="546"/>
        <end position="679"/>
    </location>
</feature>
<dbReference type="EMBL" id="LR130778">
    <property type="protein sequence ID" value="VDN48349.1"/>
    <property type="molecule type" value="Genomic_DNA"/>
</dbReference>
<feature type="transmembrane region" description="Helical" evidence="1">
    <location>
        <begin position="7"/>
        <end position="26"/>
    </location>
</feature>
<dbReference type="AlphaFoldDB" id="A0A3P7S8S4"/>
<dbReference type="PANTHER" id="PTHR33121">
    <property type="entry name" value="CYCLIC DI-GMP PHOSPHODIESTERASE PDEF"/>
    <property type="match status" value="1"/>
</dbReference>
<dbReference type="InterPro" id="IPR043128">
    <property type="entry name" value="Rev_trsase/Diguanyl_cyclase"/>
</dbReference>
<dbReference type="InterPro" id="IPR029787">
    <property type="entry name" value="Nucleotide_cyclase"/>
</dbReference>
<evidence type="ECO:0000256" key="1">
    <source>
        <dbReference type="SAM" id="Phobius"/>
    </source>
</evidence>
<dbReference type="KEGG" id="cbar:PATL70BA_2454"/>
<dbReference type="PANTHER" id="PTHR33121:SF79">
    <property type="entry name" value="CYCLIC DI-GMP PHOSPHODIESTERASE PDED-RELATED"/>
    <property type="match status" value="1"/>
</dbReference>
<organism evidence="4 5">
    <name type="scientific">Petrocella atlantisensis</name>
    <dbReference type="NCBI Taxonomy" id="2173034"/>
    <lineage>
        <taxon>Bacteria</taxon>
        <taxon>Bacillati</taxon>
        <taxon>Bacillota</taxon>
        <taxon>Clostridia</taxon>
        <taxon>Lachnospirales</taxon>
        <taxon>Vallitaleaceae</taxon>
        <taxon>Petrocella</taxon>
    </lineage>
</organism>
<dbReference type="Gene3D" id="3.30.70.270">
    <property type="match status" value="1"/>
</dbReference>
<dbReference type="InterPro" id="IPR000160">
    <property type="entry name" value="GGDEF_dom"/>
</dbReference>
<evidence type="ECO:0000259" key="2">
    <source>
        <dbReference type="PROSITE" id="PS50883"/>
    </source>
</evidence>
<proteinExistence type="predicted"/>